<dbReference type="InterPro" id="IPR003034">
    <property type="entry name" value="SAP_dom"/>
</dbReference>
<keyword evidence="9" id="KW-0227">DNA damage</keyword>
<comment type="subcellular location">
    <subcellularLocation>
        <location evidence="2">Nucleus</location>
    </subcellularLocation>
</comment>
<keyword evidence="11" id="KW-0833">Ubl conjugation pathway</keyword>
<dbReference type="EC" id="2.3.2.27" evidence="5"/>
<evidence type="ECO:0000256" key="13">
    <source>
        <dbReference type="ARBA" id="ARBA00023125"/>
    </source>
</evidence>
<gene>
    <name evidence="23" type="ORF">CYLTODRAFT_491794</name>
</gene>
<evidence type="ECO:0000256" key="2">
    <source>
        <dbReference type="ARBA" id="ARBA00004123"/>
    </source>
</evidence>
<evidence type="ECO:0000256" key="6">
    <source>
        <dbReference type="ARBA" id="ARBA00015551"/>
    </source>
</evidence>
<evidence type="ECO:0000256" key="8">
    <source>
        <dbReference type="ARBA" id="ARBA00022723"/>
    </source>
</evidence>
<dbReference type="SMART" id="SM00184">
    <property type="entry name" value="RING"/>
    <property type="match status" value="1"/>
</dbReference>
<dbReference type="GO" id="GO:0006513">
    <property type="term" value="P:protein monoubiquitination"/>
    <property type="evidence" value="ECO:0007669"/>
    <property type="project" value="InterPro"/>
</dbReference>
<dbReference type="PROSITE" id="PS50800">
    <property type="entry name" value="SAP"/>
    <property type="match status" value="1"/>
</dbReference>
<evidence type="ECO:0000256" key="1">
    <source>
        <dbReference type="ARBA" id="ARBA00000900"/>
    </source>
</evidence>
<keyword evidence="12" id="KW-0862">Zinc</keyword>
<dbReference type="PROSITE" id="PS00518">
    <property type="entry name" value="ZF_RING_1"/>
    <property type="match status" value="1"/>
</dbReference>
<proteinExistence type="inferred from homology"/>
<keyword evidence="10 19" id="KW-0863">Zinc-finger</keyword>
<dbReference type="SUPFAM" id="SSF57850">
    <property type="entry name" value="RING/U-box"/>
    <property type="match status" value="1"/>
</dbReference>
<dbReference type="InterPro" id="IPR017907">
    <property type="entry name" value="Znf_RING_CS"/>
</dbReference>
<dbReference type="STRING" id="1314674.A0A0D7B749"/>
<feature type="domain" description="SAP" evidence="22">
    <location>
        <begin position="225"/>
        <end position="259"/>
    </location>
</feature>
<keyword evidence="7" id="KW-0808">Transferase</keyword>
<accession>A0A0D7B749</accession>
<keyword evidence="13" id="KW-0238">DNA-binding</keyword>
<sequence length="325" mass="35928">MDWANTKLPEPEDFPESSTAPGLRALDNALRCTICKELFSGPVSLRCGHSFCSQCIRQALSAKQECPTCRKGHETEVQIRVNMDLEEAVLAWTAARSHVLELIEKANSASSTRHPPLPPKKRKRSEPVEDDEIVELSSETSPPRSSPPADATLCPMCNKPASEAEINRHLDSGCPAAVQPSNKKGSSSKDEWSKLMSGRTKSLAKGKGRATDSDDEPSPLPKVSYDTLKDRQIKELLSEQGLPTTGDRQLLIKRHQQWVIMYNSNLDKKVTVRTTQAKLKADLARWLEKHAMSAKPVVEDVQAHQRKYGKEFAALTASARPKAKA</sequence>
<feature type="domain" description="RING-type" evidence="21">
    <location>
        <begin position="32"/>
        <end position="70"/>
    </location>
</feature>
<evidence type="ECO:0000256" key="7">
    <source>
        <dbReference type="ARBA" id="ARBA00022679"/>
    </source>
</evidence>
<dbReference type="SMART" id="SM00513">
    <property type="entry name" value="SAP"/>
    <property type="match status" value="1"/>
</dbReference>
<dbReference type="OrthoDB" id="9049620at2759"/>
<evidence type="ECO:0000256" key="10">
    <source>
        <dbReference type="ARBA" id="ARBA00022771"/>
    </source>
</evidence>
<dbReference type="InterPro" id="IPR039577">
    <property type="entry name" value="Rad18"/>
</dbReference>
<dbReference type="Proteomes" id="UP000054007">
    <property type="component" value="Unassembled WGS sequence"/>
</dbReference>
<dbReference type="PANTHER" id="PTHR14134:SF2">
    <property type="entry name" value="E3 UBIQUITIN-PROTEIN LIGASE RAD18"/>
    <property type="match status" value="1"/>
</dbReference>
<dbReference type="InterPro" id="IPR013083">
    <property type="entry name" value="Znf_RING/FYVE/PHD"/>
</dbReference>
<dbReference type="GO" id="GO:0008270">
    <property type="term" value="F:zinc ion binding"/>
    <property type="evidence" value="ECO:0007669"/>
    <property type="project" value="UniProtKB-KW"/>
</dbReference>
<evidence type="ECO:0000256" key="20">
    <source>
        <dbReference type="SAM" id="MobiDB-lite"/>
    </source>
</evidence>
<dbReference type="GO" id="GO:0005634">
    <property type="term" value="C:nucleus"/>
    <property type="evidence" value="ECO:0007669"/>
    <property type="project" value="UniProtKB-SubCell"/>
</dbReference>
<evidence type="ECO:0000313" key="24">
    <source>
        <dbReference type="Proteomes" id="UP000054007"/>
    </source>
</evidence>
<protein>
    <recommendedName>
        <fullName evidence="6">Postreplication repair E3 ubiquitin-protein ligase RAD18</fullName>
        <ecNumber evidence="5">2.3.2.27</ecNumber>
    </recommendedName>
    <alternativeName>
        <fullName evidence="17">Postreplication repair E3 ubiquitin-protein ligase rad18</fullName>
    </alternativeName>
    <alternativeName>
        <fullName evidence="16 18">RING-type E3 ubiquitin transferase RAD18</fullName>
    </alternativeName>
</protein>
<evidence type="ECO:0000256" key="9">
    <source>
        <dbReference type="ARBA" id="ARBA00022763"/>
    </source>
</evidence>
<keyword evidence="24" id="KW-1185">Reference proteome</keyword>
<dbReference type="GO" id="GO:0003697">
    <property type="term" value="F:single-stranded DNA binding"/>
    <property type="evidence" value="ECO:0007669"/>
    <property type="project" value="InterPro"/>
</dbReference>
<evidence type="ECO:0000256" key="17">
    <source>
        <dbReference type="ARBA" id="ARBA00074353"/>
    </source>
</evidence>
<feature type="region of interest" description="Disordered" evidence="20">
    <location>
        <begin position="1"/>
        <end position="20"/>
    </location>
</feature>
<comment type="similarity">
    <text evidence="4">Belongs to the RAD18 family.</text>
</comment>
<evidence type="ECO:0000259" key="22">
    <source>
        <dbReference type="PROSITE" id="PS50800"/>
    </source>
</evidence>
<feature type="region of interest" description="Disordered" evidence="20">
    <location>
        <begin position="172"/>
        <end position="224"/>
    </location>
</feature>
<dbReference type="GO" id="GO:0006301">
    <property type="term" value="P:DNA damage tolerance"/>
    <property type="evidence" value="ECO:0007669"/>
    <property type="project" value="InterPro"/>
</dbReference>
<dbReference type="PROSITE" id="PS50089">
    <property type="entry name" value="ZF_RING_2"/>
    <property type="match status" value="1"/>
</dbReference>
<organism evidence="23 24">
    <name type="scientific">Cylindrobasidium torrendii FP15055 ss-10</name>
    <dbReference type="NCBI Taxonomy" id="1314674"/>
    <lineage>
        <taxon>Eukaryota</taxon>
        <taxon>Fungi</taxon>
        <taxon>Dikarya</taxon>
        <taxon>Basidiomycota</taxon>
        <taxon>Agaricomycotina</taxon>
        <taxon>Agaricomycetes</taxon>
        <taxon>Agaricomycetidae</taxon>
        <taxon>Agaricales</taxon>
        <taxon>Marasmiineae</taxon>
        <taxon>Physalacriaceae</taxon>
        <taxon>Cylindrobasidium</taxon>
    </lineage>
</organism>
<evidence type="ECO:0000256" key="4">
    <source>
        <dbReference type="ARBA" id="ARBA00009506"/>
    </source>
</evidence>
<dbReference type="AlphaFoldDB" id="A0A0D7B749"/>
<dbReference type="Gene3D" id="3.30.160.60">
    <property type="entry name" value="Classic Zinc Finger"/>
    <property type="match status" value="1"/>
</dbReference>
<evidence type="ECO:0000256" key="14">
    <source>
        <dbReference type="ARBA" id="ARBA00023204"/>
    </source>
</evidence>
<evidence type="ECO:0000256" key="16">
    <source>
        <dbReference type="ARBA" id="ARBA00031783"/>
    </source>
</evidence>
<evidence type="ECO:0000256" key="15">
    <source>
        <dbReference type="ARBA" id="ARBA00023242"/>
    </source>
</evidence>
<reference evidence="23 24" key="1">
    <citation type="journal article" date="2015" name="Fungal Genet. Biol.">
        <title>Evolution of novel wood decay mechanisms in Agaricales revealed by the genome sequences of Fistulina hepatica and Cylindrobasidium torrendii.</title>
        <authorList>
            <person name="Floudas D."/>
            <person name="Held B.W."/>
            <person name="Riley R."/>
            <person name="Nagy L.G."/>
            <person name="Koehler G."/>
            <person name="Ransdell A.S."/>
            <person name="Younus H."/>
            <person name="Chow J."/>
            <person name="Chiniquy J."/>
            <person name="Lipzen A."/>
            <person name="Tritt A."/>
            <person name="Sun H."/>
            <person name="Haridas S."/>
            <person name="LaButti K."/>
            <person name="Ohm R.A."/>
            <person name="Kues U."/>
            <person name="Blanchette R.A."/>
            <person name="Grigoriev I.V."/>
            <person name="Minto R.E."/>
            <person name="Hibbett D.S."/>
        </authorList>
    </citation>
    <scope>NUCLEOTIDE SEQUENCE [LARGE SCALE GENOMIC DNA]</scope>
    <source>
        <strain evidence="23 24">FP15055 ss-10</strain>
    </source>
</reference>
<evidence type="ECO:0000256" key="19">
    <source>
        <dbReference type="PROSITE-ProRule" id="PRU00175"/>
    </source>
</evidence>
<keyword evidence="8" id="KW-0479">Metal-binding</keyword>
<dbReference type="Gene3D" id="3.30.40.10">
    <property type="entry name" value="Zinc/RING finger domain, C3HC4 (zinc finger)"/>
    <property type="match status" value="1"/>
</dbReference>
<keyword evidence="14" id="KW-0234">DNA repair</keyword>
<comment type="pathway">
    <text evidence="3">Protein modification; protein ubiquitination.</text>
</comment>
<evidence type="ECO:0000256" key="18">
    <source>
        <dbReference type="ARBA" id="ARBA00082369"/>
    </source>
</evidence>
<dbReference type="GO" id="GO:0006281">
    <property type="term" value="P:DNA repair"/>
    <property type="evidence" value="ECO:0007669"/>
    <property type="project" value="UniProtKB-KW"/>
</dbReference>
<dbReference type="Pfam" id="PF13923">
    <property type="entry name" value="zf-C3HC4_2"/>
    <property type="match status" value="1"/>
</dbReference>
<comment type="catalytic activity">
    <reaction evidence="1">
        <text>S-ubiquitinyl-[E2 ubiquitin-conjugating enzyme]-L-cysteine + [acceptor protein]-L-lysine = [E2 ubiquitin-conjugating enzyme]-L-cysteine + N(6)-ubiquitinyl-[acceptor protein]-L-lysine.</text>
        <dbReference type="EC" id="2.3.2.27"/>
    </reaction>
</comment>
<name>A0A0D7B749_9AGAR</name>
<dbReference type="EMBL" id="KN880567">
    <property type="protein sequence ID" value="KIY66055.1"/>
    <property type="molecule type" value="Genomic_DNA"/>
</dbReference>
<dbReference type="GO" id="GO:0061630">
    <property type="term" value="F:ubiquitin protein ligase activity"/>
    <property type="evidence" value="ECO:0007669"/>
    <property type="project" value="UniProtKB-EC"/>
</dbReference>
<evidence type="ECO:0000259" key="21">
    <source>
        <dbReference type="PROSITE" id="PS50089"/>
    </source>
</evidence>
<dbReference type="GO" id="GO:0097505">
    <property type="term" value="C:Rad6-Rad18 complex"/>
    <property type="evidence" value="ECO:0007669"/>
    <property type="project" value="TreeGrafter"/>
</dbReference>
<dbReference type="InterPro" id="IPR001841">
    <property type="entry name" value="Znf_RING"/>
</dbReference>
<dbReference type="PANTHER" id="PTHR14134">
    <property type="entry name" value="E3 UBIQUITIN-PROTEIN LIGASE RAD18"/>
    <property type="match status" value="1"/>
</dbReference>
<evidence type="ECO:0000256" key="5">
    <source>
        <dbReference type="ARBA" id="ARBA00012483"/>
    </source>
</evidence>
<feature type="region of interest" description="Disordered" evidence="20">
    <location>
        <begin position="107"/>
        <end position="156"/>
    </location>
</feature>
<evidence type="ECO:0000256" key="3">
    <source>
        <dbReference type="ARBA" id="ARBA00004906"/>
    </source>
</evidence>
<evidence type="ECO:0000256" key="11">
    <source>
        <dbReference type="ARBA" id="ARBA00022786"/>
    </source>
</evidence>
<dbReference type="Pfam" id="PF02037">
    <property type="entry name" value="SAP"/>
    <property type="match status" value="1"/>
</dbReference>
<evidence type="ECO:0000256" key="12">
    <source>
        <dbReference type="ARBA" id="ARBA00022833"/>
    </source>
</evidence>
<dbReference type="FunFam" id="3.30.40.10:FF:000172">
    <property type="entry name" value="E3 ubiquitin-protein ligase RAD18"/>
    <property type="match status" value="1"/>
</dbReference>
<keyword evidence="15" id="KW-0539">Nucleus</keyword>
<evidence type="ECO:0000313" key="23">
    <source>
        <dbReference type="EMBL" id="KIY66055.1"/>
    </source>
</evidence>